<gene>
    <name evidence="3" type="ORF">MNBD_NITROSPINAE02-2056</name>
</gene>
<dbReference type="PANTHER" id="PTHR43734">
    <property type="entry name" value="PHYTOENE DESATURASE"/>
    <property type="match status" value="1"/>
</dbReference>
<evidence type="ECO:0000313" key="3">
    <source>
        <dbReference type="EMBL" id="VAX25190.1"/>
    </source>
</evidence>
<feature type="domain" description="Amine oxidase" evidence="2">
    <location>
        <begin position="1"/>
        <end position="442"/>
    </location>
</feature>
<dbReference type="SUPFAM" id="SSF51905">
    <property type="entry name" value="FAD/NAD(P)-binding domain"/>
    <property type="match status" value="1"/>
</dbReference>
<protein>
    <recommendedName>
        <fullName evidence="2">Amine oxidase domain-containing protein</fullName>
    </recommendedName>
</protein>
<dbReference type="InterPro" id="IPR002937">
    <property type="entry name" value="Amino_oxidase"/>
</dbReference>
<dbReference type="InterPro" id="IPR036188">
    <property type="entry name" value="FAD/NAD-bd_sf"/>
</dbReference>
<dbReference type="PANTHER" id="PTHR43734:SF7">
    <property type="entry name" value="4,4'-DIAPONEUROSPORENE OXYGENASE"/>
    <property type="match status" value="1"/>
</dbReference>
<name>A0A3B1CR77_9ZZZZ</name>
<dbReference type="Gene3D" id="3.50.50.60">
    <property type="entry name" value="FAD/NAD(P)-binding domain"/>
    <property type="match status" value="2"/>
</dbReference>
<dbReference type="EMBL" id="UOGE01000102">
    <property type="protein sequence ID" value="VAX25190.1"/>
    <property type="molecule type" value="Genomic_DNA"/>
</dbReference>
<reference evidence="3" key="1">
    <citation type="submission" date="2018-06" db="EMBL/GenBank/DDBJ databases">
        <authorList>
            <person name="Zhirakovskaya E."/>
        </authorList>
    </citation>
    <scope>NUCLEOTIDE SEQUENCE</scope>
</reference>
<keyword evidence="1" id="KW-0560">Oxidoreductase</keyword>
<sequence>MSGLAAGIRLAHFDEKALILERHHRVGGLNSFYTLGGYNFDVGLHAMTNYIADPPRSAPIAKLARQLRIKFPEFKLAPQKSSKIIFPGVELEFSNDYEKFTEEIRSKFPGRIDNFLRFTNAVREYNIFDFNAPRVSARKVVGDIIKEPLLLEMIMAPILFYGSPQENDIDFSLFVTLYRSVLMEGLSRPPDIRHILNLLTDKYKYEGGELRVKAGVKRILTLNGKVTGVELDDGEIVEGKAVISSAGFPETCQLCPEAVPPGGAPRAGELSLMESINVINKPAYELGTDITSIFYNKKERVSYRKPEEPVDLDSGVICYCDNYEYDEPKETNIVRLTHLANSDFWMNADEALYESEKKKWRERSMKQAGEYGPDLIANTKFSDVFTPRTINRFTGHINGAMYGSPEKLRTAKMGVDGLYLCGTDQGFCGIVGAMLSGVVVANMALRSD</sequence>
<evidence type="ECO:0000256" key="1">
    <source>
        <dbReference type="ARBA" id="ARBA00023002"/>
    </source>
</evidence>
<proteinExistence type="predicted"/>
<dbReference type="Pfam" id="PF01593">
    <property type="entry name" value="Amino_oxidase"/>
    <property type="match status" value="1"/>
</dbReference>
<dbReference type="AlphaFoldDB" id="A0A3B1CR77"/>
<evidence type="ECO:0000259" key="2">
    <source>
        <dbReference type="Pfam" id="PF01593"/>
    </source>
</evidence>
<accession>A0A3B1CR77</accession>
<dbReference type="GO" id="GO:0016491">
    <property type="term" value="F:oxidoreductase activity"/>
    <property type="evidence" value="ECO:0007669"/>
    <property type="project" value="UniProtKB-KW"/>
</dbReference>
<organism evidence="3">
    <name type="scientific">hydrothermal vent metagenome</name>
    <dbReference type="NCBI Taxonomy" id="652676"/>
    <lineage>
        <taxon>unclassified sequences</taxon>
        <taxon>metagenomes</taxon>
        <taxon>ecological metagenomes</taxon>
    </lineage>
</organism>